<name>A0A0A9AH23_ARUDO</name>
<reference evidence="1" key="2">
    <citation type="journal article" date="2015" name="Data Brief">
        <title>Shoot transcriptome of the giant reed, Arundo donax.</title>
        <authorList>
            <person name="Barrero R.A."/>
            <person name="Guerrero F.D."/>
            <person name="Moolhuijzen P."/>
            <person name="Goolsby J.A."/>
            <person name="Tidwell J."/>
            <person name="Bellgard S.E."/>
            <person name="Bellgard M.I."/>
        </authorList>
    </citation>
    <scope>NUCLEOTIDE SEQUENCE</scope>
    <source>
        <tissue evidence="1">Shoot tissue taken approximately 20 cm above the soil surface</tissue>
    </source>
</reference>
<evidence type="ECO:0000313" key="1">
    <source>
        <dbReference type="EMBL" id="JAD49133.1"/>
    </source>
</evidence>
<reference evidence="1" key="1">
    <citation type="submission" date="2014-09" db="EMBL/GenBank/DDBJ databases">
        <authorList>
            <person name="Magalhaes I.L.F."/>
            <person name="Oliveira U."/>
            <person name="Santos F.R."/>
            <person name="Vidigal T.H.D.A."/>
            <person name="Brescovit A.D."/>
            <person name="Santos A.J."/>
        </authorList>
    </citation>
    <scope>NUCLEOTIDE SEQUENCE</scope>
    <source>
        <tissue evidence="1">Shoot tissue taken approximately 20 cm above the soil surface</tissue>
    </source>
</reference>
<dbReference type="EMBL" id="GBRH01248762">
    <property type="protein sequence ID" value="JAD49133.1"/>
    <property type="molecule type" value="Transcribed_RNA"/>
</dbReference>
<accession>A0A0A9AH23</accession>
<protein>
    <submittedName>
        <fullName evidence="1">Uncharacterized protein</fullName>
    </submittedName>
</protein>
<dbReference type="AlphaFoldDB" id="A0A0A9AH23"/>
<proteinExistence type="predicted"/>
<sequence length="30" mass="3516">MWFSQVSCYSHINTVQFDSNFCVELTKTVT</sequence>
<organism evidence="1">
    <name type="scientific">Arundo donax</name>
    <name type="common">Giant reed</name>
    <name type="synonym">Donax arundinaceus</name>
    <dbReference type="NCBI Taxonomy" id="35708"/>
    <lineage>
        <taxon>Eukaryota</taxon>
        <taxon>Viridiplantae</taxon>
        <taxon>Streptophyta</taxon>
        <taxon>Embryophyta</taxon>
        <taxon>Tracheophyta</taxon>
        <taxon>Spermatophyta</taxon>
        <taxon>Magnoliopsida</taxon>
        <taxon>Liliopsida</taxon>
        <taxon>Poales</taxon>
        <taxon>Poaceae</taxon>
        <taxon>PACMAD clade</taxon>
        <taxon>Arundinoideae</taxon>
        <taxon>Arundineae</taxon>
        <taxon>Arundo</taxon>
    </lineage>
</organism>